<comment type="caution">
    <text evidence="1">The sequence shown here is derived from an EMBL/GenBank/DDBJ whole genome shotgun (WGS) entry which is preliminary data.</text>
</comment>
<accession>A0A8J7WKQ7</accession>
<reference evidence="1" key="1">
    <citation type="submission" date="2021-04" db="EMBL/GenBank/DDBJ databases">
        <title>Genome based classification of Actinospica acidithermotolerans sp. nov., an actinobacterium isolated from an Indonesian hot spring.</title>
        <authorList>
            <person name="Kusuma A.B."/>
            <person name="Putra K.E."/>
            <person name="Nafisah S."/>
            <person name="Loh J."/>
            <person name="Nouioui I."/>
            <person name="Goodfellow M."/>
        </authorList>
    </citation>
    <scope>NUCLEOTIDE SEQUENCE</scope>
    <source>
        <strain evidence="1">DSM 45618</strain>
    </source>
</reference>
<keyword evidence="1" id="KW-0808">Transferase</keyword>
<organism evidence="1 2">
    <name type="scientific">Actinocrinis puniceicyclus</name>
    <dbReference type="NCBI Taxonomy" id="977794"/>
    <lineage>
        <taxon>Bacteria</taxon>
        <taxon>Bacillati</taxon>
        <taxon>Actinomycetota</taxon>
        <taxon>Actinomycetes</taxon>
        <taxon>Catenulisporales</taxon>
        <taxon>Actinospicaceae</taxon>
        <taxon>Actinocrinis</taxon>
    </lineage>
</organism>
<protein>
    <submittedName>
        <fullName evidence="1">Phosphoribosyltransferase</fullName>
    </submittedName>
</protein>
<dbReference type="RefSeq" id="WP_211468408.1">
    <property type="nucleotide sequence ID" value="NZ_JAGSXH010000041.1"/>
</dbReference>
<evidence type="ECO:0000313" key="2">
    <source>
        <dbReference type="Proteomes" id="UP000677913"/>
    </source>
</evidence>
<dbReference type="Gene3D" id="3.40.50.2020">
    <property type="match status" value="1"/>
</dbReference>
<evidence type="ECO:0000313" key="1">
    <source>
        <dbReference type="EMBL" id="MBS2964091.1"/>
    </source>
</evidence>
<dbReference type="Proteomes" id="UP000677913">
    <property type="component" value="Unassembled WGS sequence"/>
</dbReference>
<proteinExistence type="predicted"/>
<dbReference type="EMBL" id="JAGSXH010000041">
    <property type="protein sequence ID" value="MBS2964091.1"/>
    <property type="molecule type" value="Genomic_DNA"/>
</dbReference>
<dbReference type="SUPFAM" id="SSF53271">
    <property type="entry name" value="PRTase-like"/>
    <property type="match status" value="1"/>
</dbReference>
<sequence>MATVAELTEPYGSFLIHPLKAGTGACAVCRTAVSGTYPRCYPCNEAAKTAGAQLADVVVPISIAVKGEQLATELWRYKNQYDQHARAVLQLRLAAVLWRFLDGHEACVADSAGVPQFDYVTVVPSTSGRDDHPLREIVGKIVGPTRDRYADLLISNPELPPDRGVHPDRFLPNEDVDVTDAAVLLIDDTWTQGGHAQSAAWTLKQAGATRVAVVVIGRHFDPSFRDNSKYLKAARSAGFSWDQCCVHTAGPWKRPVVPTAPYRGDP</sequence>
<gene>
    <name evidence="1" type="ORF">KGA66_13620</name>
</gene>
<keyword evidence="1" id="KW-0328">Glycosyltransferase</keyword>
<dbReference type="GO" id="GO:0016757">
    <property type="term" value="F:glycosyltransferase activity"/>
    <property type="evidence" value="ECO:0007669"/>
    <property type="project" value="UniProtKB-KW"/>
</dbReference>
<dbReference type="AlphaFoldDB" id="A0A8J7WKQ7"/>
<keyword evidence="2" id="KW-1185">Reference proteome</keyword>
<dbReference type="InterPro" id="IPR029057">
    <property type="entry name" value="PRTase-like"/>
</dbReference>
<dbReference type="CDD" id="cd06223">
    <property type="entry name" value="PRTases_typeI"/>
    <property type="match status" value="1"/>
</dbReference>
<name>A0A8J7WKQ7_9ACTN</name>
<dbReference type="InterPro" id="IPR000836">
    <property type="entry name" value="PRTase_dom"/>
</dbReference>